<dbReference type="Pfam" id="PF09011">
    <property type="entry name" value="HMG_box_2"/>
    <property type="match status" value="1"/>
</dbReference>
<feature type="domain" description="HMG box" evidence="4">
    <location>
        <begin position="234"/>
        <end position="304"/>
    </location>
</feature>
<feature type="region of interest" description="Disordered" evidence="3">
    <location>
        <begin position="54"/>
        <end position="107"/>
    </location>
</feature>
<evidence type="ECO:0000259" key="4">
    <source>
        <dbReference type="PROSITE" id="PS50118"/>
    </source>
</evidence>
<keyword evidence="2" id="KW-0539">Nucleus</keyword>
<feature type="DNA-binding region" description="HMG box" evidence="2">
    <location>
        <begin position="140"/>
        <end position="203"/>
    </location>
</feature>
<dbReference type="Pfam" id="PF00505">
    <property type="entry name" value="HMG_box"/>
    <property type="match status" value="1"/>
</dbReference>
<keyword evidence="1 2" id="KW-0238">DNA-binding</keyword>
<dbReference type="SMART" id="SM00398">
    <property type="entry name" value="HMG"/>
    <property type="match status" value="2"/>
</dbReference>
<name>A0A165LL92_EXIGL</name>
<gene>
    <name evidence="5" type="ORF">EXIGLDRAFT_729173</name>
</gene>
<dbReference type="CDD" id="cd00084">
    <property type="entry name" value="HMG-box_SF"/>
    <property type="match status" value="1"/>
</dbReference>
<reference evidence="5 6" key="1">
    <citation type="journal article" date="2016" name="Mol. Biol. Evol.">
        <title>Comparative Genomics of Early-Diverging Mushroom-Forming Fungi Provides Insights into the Origins of Lignocellulose Decay Capabilities.</title>
        <authorList>
            <person name="Nagy L.G."/>
            <person name="Riley R."/>
            <person name="Tritt A."/>
            <person name="Adam C."/>
            <person name="Daum C."/>
            <person name="Floudas D."/>
            <person name="Sun H."/>
            <person name="Yadav J.S."/>
            <person name="Pangilinan J."/>
            <person name="Larsson K.H."/>
            <person name="Matsuura K."/>
            <person name="Barry K."/>
            <person name="Labutti K."/>
            <person name="Kuo R."/>
            <person name="Ohm R.A."/>
            <person name="Bhattacharya S.S."/>
            <person name="Shirouzu T."/>
            <person name="Yoshinaga Y."/>
            <person name="Martin F.M."/>
            <person name="Grigoriev I.V."/>
            <person name="Hibbett D.S."/>
        </authorList>
    </citation>
    <scope>NUCLEOTIDE SEQUENCE [LARGE SCALE GENOMIC DNA]</scope>
    <source>
        <strain evidence="5 6">HHB12029</strain>
    </source>
</reference>
<evidence type="ECO:0000313" key="6">
    <source>
        <dbReference type="Proteomes" id="UP000077266"/>
    </source>
</evidence>
<dbReference type="InParanoid" id="A0A165LL92"/>
<dbReference type="Gene3D" id="1.10.30.10">
    <property type="entry name" value="High mobility group box domain"/>
    <property type="match status" value="2"/>
</dbReference>
<dbReference type="AlphaFoldDB" id="A0A165LL92"/>
<sequence length="304" mass="33603">MLALRSAVRLGLSAFRAASLTVPAAPASLLASRVTMMRSFTNSAPALLAAAARKTGAAKKPAAKKKTTATKKKAAPKRKVAAKRKVAPKRKTATKRKTAAKKPATRRRRVVLTPEQRLTRQREARQKARRAEIRALPKPPKRSPSAYALFVKETPRIGTENVVDAMKRCSALWKELPLSEKTKYQEQSNALRDVAAAEYRKWAAKVGDETIQKINRVNRAKGVARRLVPLNPAAKIPGSVFIIFFKDQSDKGLLDTTNITGNNESVKKAKKAGELWRGLSAAQKAPYQRLFEERREAYLKTKSA</sequence>
<evidence type="ECO:0000256" key="3">
    <source>
        <dbReference type="SAM" id="MobiDB-lite"/>
    </source>
</evidence>
<dbReference type="SUPFAM" id="SSF47095">
    <property type="entry name" value="HMG-box"/>
    <property type="match status" value="2"/>
</dbReference>
<dbReference type="GO" id="GO:0005634">
    <property type="term" value="C:nucleus"/>
    <property type="evidence" value="ECO:0007669"/>
    <property type="project" value="UniProtKB-UniRule"/>
</dbReference>
<dbReference type="PANTHER" id="PTHR48112">
    <property type="entry name" value="HIGH MOBILITY GROUP PROTEIN DSP1"/>
    <property type="match status" value="1"/>
</dbReference>
<feature type="compositionally biased region" description="Basic residues" evidence="3">
    <location>
        <begin position="61"/>
        <end position="107"/>
    </location>
</feature>
<dbReference type="InterPro" id="IPR036910">
    <property type="entry name" value="HMG_box_dom_sf"/>
</dbReference>
<keyword evidence="6" id="KW-1185">Reference proteome</keyword>
<evidence type="ECO:0000256" key="1">
    <source>
        <dbReference type="ARBA" id="ARBA00023125"/>
    </source>
</evidence>
<dbReference type="InterPro" id="IPR050342">
    <property type="entry name" value="HMGB"/>
</dbReference>
<dbReference type="PROSITE" id="PS50118">
    <property type="entry name" value="HMG_BOX_2"/>
    <property type="match status" value="2"/>
</dbReference>
<protein>
    <recommendedName>
        <fullName evidence="4">HMG box domain-containing protein</fullName>
    </recommendedName>
</protein>
<organism evidence="5 6">
    <name type="scientific">Exidia glandulosa HHB12029</name>
    <dbReference type="NCBI Taxonomy" id="1314781"/>
    <lineage>
        <taxon>Eukaryota</taxon>
        <taxon>Fungi</taxon>
        <taxon>Dikarya</taxon>
        <taxon>Basidiomycota</taxon>
        <taxon>Agaricomycotina</taxon>
        <taxon>Agaricomycetes</taxon>
        <taxon>Auriculariales</taxon>
        <taxon>Exidiaceae</taxon>
        <taxon>Exidia</taxon>
    </lineage>
</organism>
<dbReference type="InterPro" id="IPR009071">
    <property type="entry name" value="HMG_box_dom"/>
</dbReference>
<evidence type="ECO:0000256" key="2">
    <source>
        <dbReference type="PROSITE-ProRule" id="PRU00267"/>
    </source>
</evidence>
<feature type="domain" description="HMG box" evidence="4">
    <location>
        <begin position="140"/>
        <end position="203"/>
    </location>
</feature>
<dbReference type="GO" id="GO:0003677">
    <property type="term" value="F:DNA binding"/>
    <property type="evidence" value="ECO:0007669"/>
    <property type="project" value="UniProtKB-UniRule"/>
</dbReference>
<dbReference type="EMBL" id="KV425923">
    <property type="protein sequence ID" value="KZV98002.1"/>
    <property type="molecule type" value="Genomic_DNA"/>
</dbReference>
<accession>A0A165LL92</accession>
<dbReference type="OrthoDB" id="1919336at2759"/>
<proteinExistence type="predicted"/>
<evidence type="ECO:0000313" key="5">
    <source>
        <dbReference type="EMBL" id="KZV98002.1"/>
    </source>
</evidence>
<dbReference type="STRING" id="1314781.A0A165LL92"/>
<feature type="DNA-binding region" description="HMG box" evidence="2">
    <location>
        <begin position="234"/>
        <end position="304"/>
    </location>
</feature>
<dbReference type="Proteomes" id="UP000077266">
    <property type="component" value="Unassembled WGS sequence"/>
</dbReference>